<dbReference type="InterPro" id="IPR050750">
    <property type="entry name" value="C5-MTase"/>
</dbReference>
<evidence type="ECO:0000313" key="9">
    <source>
        <dbReference type="Proteomes" id="UP000321046"/>
    </source>
</evidence>
<dbReference type="PROSITE" id="PS51679">
    <property type="entry name" value="SAM_MT_C5"/>
    <property type="match status" value="1"/>
</dbReference>
<reference evidence="8 9" key="1">
    <citation type="submission" date="2019-08" db="EMBL/GenBank/DDBJ databases">
        <title>Bradymonadales sp. TMQ2.</title>
        <authorList>
            <person name="Liang Q."/>
        </authorList>
    </citation>
    <scope>NUCLEOTIDE SEQUENCE [LARGE SCALE GENOMIC DNA]</scope>
    <source>
        <strain evidence="8 9">TMQ2</strain>
    </source>
</reference>
<dbReference type="OrthoDB" id="9813719at2"/>
<accession>A0A5C6XGD8</accession>
<dbReference type="CDD" id="cd00315">
    <property type="entry name" value="Cyt_C5_DNA_methylase"/>
    <property type="match status" value="1"/>
</dbReference>
<dbReference type="AlphaFoldDB" id="A0A5C6XGD8"/>
<dbReference type="InterPro" id="IPR001525">
    <property type="entry name" value="C5_MeTfrase"/>
</dbReference>
<comment type="catalytic activity">
    <reaction evidence="7">
        <text>a 2'-deoxycytidine in DNA + S-adenosyl-L-methionine = a 5-methyl-2'-deoxycytidine in DNA + S-adenosyl-L-homocysteine + H(+)</text>
        <dbReference type="Rhea" id="RHEA:13681"/>
        <dbReference type="Rhea" id="RHEA-COMP:11369"/>
        <dbReference type="Rhea" id="RHEA-COMP:11370"/>
        <dbReference type="ChEBI" id="CHEBI:15378"/>
        <dbReference type="ChEBI" id="CHEBI:57856"/>
        <dbReference type="ChEBI" id="CHEBI:59789"/>
        <dbReference type="ChEBI" id="CHEBI:85452"/>
        <dbReference type="ChEBI" id="CHEBI:85454"/>
        <dbReference type="EC" id="2.1.1.37"/>
    </reaction>
</comment>
<evidence type="ECO:0000256" key="5">
    <source>
        <dbReference type="PROSITE-ProRule" id="PRU01016"/>
    </source>
</evidence>
<evidence type="ECO:0000256" key="3">
    <source>
        <dbReference type="ARBA" id="ARBA00022691"/>
    </source>
</evidence>
<dbReference type="InterPro" id="IPR018117">
    <property type="entry name" value="C5_DNA_meth_AS"/>
</dbReference>
<keyword evidence="3 5" id="KW-0949">S-adenosyl-L-methionine</keyword>
<dbReference type="Gene3D" id="3.90.120.30">
    <property type="match status" value="1"/>
</dbReference>
<gene>
    <name evidence="8" type="primary">dcm</name>
    <name evidence="8" type="ORF">FRC96_07910</name>
</gene>
<dbReference type="Gene3D" id="3.40.50.150">
    <property type="entry name" value="Vaccinia Virus protein VP39"/>
    <property type="match status" value="1"/>
</dbReference>
<dbReference type="GO" id="GO:0032259">
    <property type="term" value="P:methylation"/>
    <property type="evidence" value="ECO:0007669"/>
    <property type="project" value="UniProtKB-KW"/>
</dbReference>
<evidence type="ECO:0000313" key="8">
    <source>
        <dbReference type="EMBL" id="TXD37959.1"/>
    </source>
</evidence>
<dbReference type="PANTHER" id="PTHR46098">
    <property type="entry name" value="TRNA (CYTOSINE(38)-C(5))-METHYLTRANSFERASE"/>
    <property type="match status" value="1"/>
</dbReference>
<dbReference type="EMBL" id="VOSL01000038">
    <property type="protein sequence ID" value="TXD37959.1"/>
    <property type="molecule type" value="Genomic_DNA"/>
</dbReference>
<comment type="caution">
    <text evidence="8">The sequence shown here is derived from an EMBL/GenBank/DDBJ whole genome shotgun (WGS) entry which is preliminary data.</text>
</comment>
<dbReference type="GO" id="GO:0009307">
    <property type="term" value="P:DNA restriction-modification system"/>
    <property type="evidence" value="ECO:0007669"/>
    <property type="project" value="UniProtKB-KW"/>
</dbReference>
<dbReference type="NCBIfam" id="TIGR00675">
    <property type="entry name" value="dcm"/>
    <property type="match status" value="1"/>
</dbReference>
<dbReference type="SUPFAM" id="SSF53335">
    <property type="entry name" value="S-adenosyl-L-methionine-dependent methyltransferases"/>
    <property type="match status" value="1"/>
</dbReference>
<evidence type="ECO:0000256" key="2">
    <source>
        <dbReference type="ARBA" id="ARBA00022679"/>
    </source>
</evidence>
<evidence type="ECO:0000256" key="7">
    <source>
        <dbReference type="RuleBase" id="RU000417"/>
    </source>
</evidence>
<keyword evidence="2 5" id="KW-0808">Transferase</keyword>
<proteinExistence type="inferred from homology"/>
<feature type="active site" evidence="5">
    <location>
        <position position="81"/>
    </location>
</feature>
<keyword evidence="1 5" id="KW-0489">Methyltransferase</keyword>
<dbReference type="InterPro" id="IPR029063">
    <property type="entry name" value="SAM-dependent_MTases_sf"/>
</dbReference>
<dbReference type="EC" id="2.1.1.37" evidence="7"/>
<dbReference type="PRINTS" id="PR00105">
    <property type="entry name" value="C5METTRFRASE"/>
</dbReference>
<dbReference type="RefSeq" id="WP_146973965.1">
    <property type="nucleotide sequence ID" value="NZ_VOSL01000038.1"/>
</dbReference>
<dbReference type="Pfam" id="PF00145">
    <property type="entry name" value="DNA_methylase"/>
    <property type="match status" value="1"/>
</dbReference>
<evidence type="ECO:0000256" key="6">
    <source>
        <dbReference type="RuleBase" id="RU000416"/>
    </source>
</evidence>
<dbReference type="Proteomes" id="UP000321046">
    <property type="component" value="Unassembled WGS sequence"/>
</dbReference>
<keyword evidence="4" id="KW-0680">Restriction system</keyword>
<sequence length="392" mass="44819">MNAFKDKSFRFIDLFAGIGGIRIAFERQGGRCVMTSEIDKFARQTYQAYFNDEDHFFNEDITAIAPDDIPDHDMLLGGFPCQPFSLAGVSKKNSLGREHGFRDPTSGTLFFNIKSILHAKRPAGFLLENVKNLRGHDKGRTWQVIADTLDAAGYAFTDRIIDAAQVVPQHRERVFIVGFDREKLGLRNRKFDWAAFWDEVDEELRRTRERERARYYKNDIAQWPQVRAILEPESEVPDKYTLSEKLWAYLQNYKAKHEARGNGFGYGLLTGEEAYTRTISARYHKDGSEALVAQAGSPRPRRLTPRECSRLQGFPDDFEQMYIRDGSQPVSDTQAYRQFGNSVCVPVVEAIARVQVRYLSAPKLFNLLPFEERPLQQVIEGINVDDVNAVSG</sequence>
<protein>
    <recommendedName>
        <fullName evidence="7">Cytosine-specific methyltransferase</fullName>
        <ecNumber evidence="7">2.1.1.37</ecNumber>
    </recommendedName>
</protein>
<dbReference type="PROSITE" id="PS00094">
    <property type="entry name" value="C5_MTASE_1"/>
    <property type="match status" value="1"/>
</dbReference>
<evidence type="ECO:0000256" key="4">
    <source>
        <dbReference type="ARBA" id="ARBA00022747"/>
    </source>
</evidence>
<name>A0A5C6XGD8_9DELT</name>
<organism evidence="8 9">
    <name type="scientific">Lujinxingia vulgaris</name>
    <dbReference type="NCBI Taxonomy" id="2600176"/>
    <lineage>
        <taxon>Bacteria</taxon>
        <taxon>Deltaproteobacteria</taxon>
        <taxon>Bradymonadales</taxon>
        <taxon>Lujinxingiaceae</taxon>
        <taxon>Lujinxingia</taxon>
    </lineage>
</organism>
<evidence type="ECO:0000256" key="1">
    <source>
        <dbReference type="ARBA" id="ARBA00022603"/>
    </source>
</evidence>
<dbReference type="PANTHER" id="PTHR46098:SF1">
    <property type="entry name" value="TRNA (CYTOSINE(38)-C(5))-METHYLTRANSFERASE"/>
    <property type="match status" value="1"/>
</dbReference>
<comment type="similarity">
    <text evidence="5 6">Belongs to the class I-like SAM-binding methyltransferase superfamily. C5-methyltransferase family.</text>
</comment>
<dbReference type="GO" id="GO:0003886">
    <property type="term" value="F:DNA (cytosine-5-)-methyltransferase activity"/>
    <property type="evidence" value="ECO:0007669"/>
    <property type="project" value="UniProtKB-EC"/>
</dbReference>